<evidence type="ECO:0000256" key="6">
    <source>
        <dbReference type="ARBA" id="ARBA00022801"/>
    </source>
</evidence>
<feature type="binding site" evidence="10">
    <location>
        <position position="276"/>
    </location>
    <ligand>
        <name>Zn(2+)</name>
        <dbReference type="ChEBI" id="CHEBI:29105"/>
    </ligand>
</feature>
<evidence type="ECO:0000256" key="9">
    <source>
        <dbReference type="ARBA" id="ARBA00023134"/>
    </source>
</evidence>
<evidence type="ECO:0000256" key="7">
    <source>
        <dbReference type="ARBA" id="ARBA00022833"/>
    </source>
</evidence>
<proteinExistence type="inferred from homology"/>
<accession>A0A7S8IEW2</accession>
<protein>
    <recommendedName>
        <fullName evidence="10">Small ribosomal subunit biogenesis GTPase RsgA</fullName>
        <ecNumber evidence="10">3.6.1.-</ecNumber>
    </recommendedName>
</protein>
<dbReference type="GO" id="GO:0046872">
    <property type="term" value="F:metal ion binding"/>
    <property type="evidence" value="ECO:0007669"/>
    <property type="project" value="UniProtKB-KW"/>
</dbReference>
<dbReference type="RefSeq" id="WP_195170327.1">
    <property type="nucleotide sequence ID" value="NZ_CP062983.1"/>
</dbReference>
<dbReference type="Gene3D" id="3.40.50.300">
    <property type="entry name" value="P-loop containing nucleotide triphosphate hydrolases"/>
    <property type="match status" value="1"/>
</dbReference>
<dbReference type="AlphaFoldDB" id="A0A7S8IEW2"/>
<dbReference type="GO" id="GO:0019843">
    <property type="term" value="F:rRNA binding"/>
    <property type="evidence" value="ECO:0007669"/>
    <property type="project" value="UniProtKB-KW"/>
</dbReference>
<feature type="binding site" evidence="10">
    <location>
        <position position="283"/>
    </location>
    <ligand>
        <name>Zn(2+)</name>
        <dbReference type="ChEBI" id="CHEBI:29105"/>
    </ligand>
</feature>
<organism evidence="13 14">
    <name type="scientific">Phototrophicus methaneseepsis</name>
    <dbReference type="NCBI Taxonomy" id="2710758"/>
    <lineage>
        <taxon>Bacteria</taxon>
        <taxon>Bacillati</taxon>
        <taxon>Chloroflexota</taxon>
        <taxon>Candidatus Thermofontia</taxon>
        <taxon>Phototrophicales</taxon>
        <taxon>Phototrophicaceae</taxon>
        <taxon>Phototrophicus</taxon>
    </lineage>
</organism>
<comment type="cofactor">
    <cofactor evidence="10">
        <name>Zn(2+)</name>
        <dbReference type="ChEBI" id="CHEBI:29105"/>
    </cofactor>
    <text evidence="10">Binds 1 zinc ion per subunit.</text>
</comment>
<dbReference type="GO" id="GO:0005737">
    <property type="term" value="C:cytoplasm"/>
    <property type="evidence" value="ECO:0007669"/>
    <property type="project" value="UniProtKB-SubCell"/>
</dbReference>
<comment type="similarity">
    <text evidence="10">Belongs to the TRAFAC class YlqF/YawG GTPase family. RsgA subfamily.</text>
</comment>
<feature type="binding site" evidence="10">
    <location>
        <begin position="194"/>
        <end position="202"/>
    </location>
    <ligand>
        <name>GTP</name>
        <dbReference type="ChEBI" id="CHEBI:37565"/>
    </ligand>
</feature>
<keyword evidence="5 10" id="KW-0547">Nucleotide-binding</keyword>
<dbReference type="InterPro" id="IPR010914">
    <property type="entry name" value="RsgA_GTPase_dom"/>
</dbReference>
<dbReference type="Pfam" id="PF16745">
    <property type="entry name" value="RsgA_N"/>
    <property type="match status" value="1"/>
</dbReference>
<dbReference type="Pfam" id="PF03193">
    <property type="entry name" value="RsgA_GTPase"/>
    <property type="match status" value="1"/>
</dbReference>
<dbReference type="NCBIfam" id="TIGR00157">
    <property type="entry name" value="ribosome small subunit-dependent GTPase A"/>
    <property type="match status" value="1"/>
</dbReference>
<dbReference type="PROSITE" id="PS51721">
    <property type="entry name" value="G_CP"/>
    <property type="match status" value="1"/>
</dbReference>
<gene>
    <name evidence="10 13" type="primary">rsgA</name>
    <name evidence="13" type="ORF">G4Y79_21655</name>
</gene>
<evidence type="ECO:0000256" key="1">
    <source>
        <dbReference type="ARBA" id="ARBA00022490"/>
    </source>
</evidence>
<dbReference type="HAMAP" id="MF_01820">
    <property type="entry name" value="GTPase_RsgA"/>
    <property type="match status" value="1"/>
</dbReference>
<evidence type="ECO:0000256" key="4">
    <source>
        <dbReference type="ARBA" id="ARBA00022730"/>
    </source>
</evidence>
<sequence length="322" mass="35622">MSNTTLNGLVVKEQSGFYWVEAEDESITICQLRGRLKEEAQASDIAAIGDRVIFSQIEVDGIEEERGVIEEVEERTSVLSRAVRTTGKRGVGQAEREHVLIANADQAFFVFAAAQPTPNLRMLDRMLVAGERSEIESLIIIINKIDLEDPSTVNALIAPYRDMGYEVLYTSAAQNVGIDALRQHLAGKISVFTGPSGVGKTSLLNRIQPGLGRTVKAISDYSQEGMHTTRDSALVKLENGGYLADTPGIRAIQVWDVEPDELDGYFRDLAEYVEQCKFSNCTHTNEPGCAVKAAVKAGKISKTRYENYLHLREDLKDTYIVY</sequence>
<dbReference type="Gene3D" id="1.10.40.50">
    <property type="entry name" value="Probable gtpase engc, domain 3"/>
    <property type="match status" value="1"/>
</dbReference>
<keyword evidence="3 10" id="KW-0479">Metal-binding</keyword>
<comment type="subunit">
    <text evidence="10">Monomer. Associates with 30S ribosomal subunit, binds 16S rRNA.</text>
</comment>
<evidence type="ECO:0000256" key="5">
    <source>
        <dbReference type="ARBA" id="ARBA00022741"/>
    </source>
</evidence>
<feature type="domain" description="CP-type G" evidence="12">
    <location>
        <begin position="93"/>
        <end position="252"/>
    </location>
</feature>
<comment type="subcellular location">
    <subcellularLocation>
        <location evidence="10">Cytoplasm</location>
    </subcellularLocation>
</comment>
<keyword evidence="9 10" id="KW-0342">GTP-binding</keyword>
<dbReference type="InterPro" id="IPR012340">
    <property type="entry name" value="NA-bd_OB-fold"/>
</dbReference>
<keyword evidence="6 10" id="KW-0378">Hydrolase</keyword>
<evidence type="ECO:0000256" key="10">
    <source>
        <dbReference type="HAMAP-Rule" id="MF_01820"/>
    </source>
</evidence>
<dbReference type="KEGG" id="pmet:G4Y79_21655"/>
<dbReference type="InterPro" id="IPR031944">
    <property type="entry name" value="RsgA_N"/>
</dbReference>
<dbReference type="PANTHER" id="PTHR32120">
    <property type="entry name" value="SMALL RIBOSOMAL SUBUNIT BIOGENESIS GTPASE RSGA"/>
    <property type="match status" value="1"/>
</dbReference>
<keyword evidence="1 10" id="KW-0963">Cytoplasm</keyword>
<dbReference type="InterPro" id="IPR030378">
    <property type="entry name" value="G_CP_dom"/>
</dbReference>
<comment type="function">
    <text evidence="10">One of several proteins that assist in the late maturation steps of the functional core of the 30S ribosomal subunit. Helps release RbfA from mature subunits. May play a role in the assembly of ribosomal proteins into the subunit. Circularly permuted GTPase that catalyzes slow GTP hydrolysis, GTPase activity is stimulated by the 30S ribosomal subunit.</text>
</comment>
<keyword evidence="2 10" id="KW-0690">Ribosome biogenesis</keyword>
<dbReference type="SUPFAM" id="SSF50249">
    <property type="entry name" value="Nucleic acid-binding proteins"/>
    <property type="match status" value="1"/>
</dbReference>
<keyword evidence="14" id="KW-1185">Reference proteome</keyword>
<comment type="caution">
    <text evidence="10">Lacks conserved residue(s) required for the propagation of feature annotation.</text>
</comment>
<keyword evidence="7 10" id="KW-0862">Zinc</keyword>
<dbReference type="Gene3D" id="2.40.50.140">
    <property type="entry name" value="Nucleic acid-binding proteins"/>
    <property type="match status" value="1"/>
</dbReference>
<dbReference type="PANTHER" id="PTHR32120:SF11">
    <property type="entry name" value="SMALL RIBOSOMAL SUBUNIT BIOGENESIS GTPASE RSGA 1, MITOCHONDRIAL-RELATED"/>
    <property type="match status" value="1"/>
</dbReference>
<dbReference type="EC" id="3.6.1.-" evidence="10"/>
<dbReference type="SUPFAM" id="SSF52540">
    <property type="entry name" value="P-loop containing nucleoside triphosphate hydrolases"/>
    <property type="match status" value="1"/>
</dbReference>
<name>A0A7S8IEW2_9CHLR</name>
<dbReference type="GO" id="GO:0005525">
    <property type="term" value="F:GTP binding"/>
    <property type="evidence" value="ECO:0007669"/>
    <property type="project" value="UniProtKB-UniRule"/>
</dbReference>
<feature type="binding site" evidence="10">
    <location>
        <position position="289"/>
    </location>
    <ligand>
        <name>Zn(2+)</name>
        <dbReference type="ChEBI" id="CHEBI:29105"/>
    </ligand>
</feature>
<dbReference type="CDD" id="cd01854">
    <property type="entry name" value="YjeQ_EngC"/>
    <property type="match status" value="1"/>
</dbReference>
<keyword evidence="4 10" id="KW-0699">rRNA-binding</keyword>
<keyword evidence="8 10" id="KW-0694">RNA-binding</keyword>
<dbReference type="GO" id="GO:0042274">
    <property type="term" value="P:ribosomal small subunit biogenesis"/>
    <property type="evidence" value="ECO:0007669"/>
    <property type="project" value="UniProtKB-UniRule"/>
</dbReference>
<dbReference type="Proteomes" id="UP000594468">
    <property type="component" value="Chromosome"/>
</dbReference>
<dbReference type="InterPro" id="IPR004881">
    <property type="entry name" value="Ribosome_biogen_GTPase_RsgA"/>
</dbReference>
<feature type="domain" description="EngC GTPase" evidence="11">
    <location>
        <begin position="102"/>
        <end position="250"/>
    </location>
</feature>
<evidence type="ECO:0000313" key="13">
    <source>
        <dbReference type="EMBL" id="QPC82258.1"/>
    </source>
</evidence>
<evidence type="ECO:0000256" key="3">
    <source>
        <dbReference type="ARBA" id="ARBA00022723"/>
    </source>
</evidence>
<dbReference type="GO" id="GO:0003924">
    <property type="term" value="F:GTPase activity"/>
    <property type="evidence" value="ECO:0007669"/>
    <property type="project" value="UniProtKB-UniRule"/>
</dbReference>
<dbReference type="EMBL" id="CP062983">
    <property type="protein sequence ID" value="QPC82258.1"/>
    <property type="molecule type" value="Genomic_DNA"/>
</dbReference>
<evidence type="ECO:0000259" key="12">
    <source>
        <dbReference type="PROSITE" id="PS51721"/>
    </source>
</evidence>
<feature type="binding site" evidence="10">
    <location>
        <position position="281"/>
    </location>
    <ligand>
        <name>Zn(2+)</name>
        <dbReference type="ChEBI" id="CHEBI:29105"/>
    </ligand>
</feature>
<reference evidence="13 14" key="1">
    <citation type="submission" date="2020-02" db="EMBL/GenBank/DDBJ databases">
        <authorList>
            <person name="Zheng R.K."/>
            <person name="Sun C.M."/>
        </authorList>
    </citation>
    <scope>NUCLEOTIDE SEQUENCE [LARGE SCALE GENOMIC DNA]</scope>
    <source>
        <strain evidence="14">rifampicinis</strain>
    </source>
</reference>
<evidence type="ECO:0000313" key="14">
    <source>
        <dbReference type="Proteomes" id="UP000594468"/>
    </source>
</evidence>
<dbReference type="InterPro" id="IPR027417">
    <property type="entry name" value="P-loop_NTPase"/>
</dbReference>
<evidence type="ECO:0000256" key="8">
    <source>
        <dbReference type="ARBA" id="ARBA00022884"/>
    </source>
</evidence>
<dbReference type="PROSITE" id="PS50936">
    <property type="entry name" value="ENGC_GTPASE"/>
    <property type="match status" value="1"/>
</dbReference>
<evidence type="ECO:0000256" key="2">
    <source>
        <dbReference type="ARBA" id="ARBA00022517"/>
    </source>
</evidence>
<evidence type="ECO:0000259" key="11">
    <source>
        <dbReference type="PROSITE" id="PS50936"/>
    </source>
</evidence>